<dbReference type="PIRSF" id="PIRSF002741">
    <property type="entry name" value="MppA"/>
    <property type="match status" value="1"/>
</dbReference>
<evidence type="ECO:0000256" key="4">
    <source>
        <dbReference type="ARBA" id="ARBA00022729"/>
    </source>
</evidence>
<protein>
    <submittedName>
        <fullName evidence="8">ABC transporter substrate-binding protein</fullName>
    </submittedName>
</protein>
<evidence type="ECO:0000256" key="6">
    <source>
        <dbReference type="SAM" id="SignalP"/>
    </source>
</evidence>
<dbReference type="InterPro" id="IPR000914">
    <property type="entry name" value="SBP_5_dom"/>
</dbReference>
<dbReference type="Gene3D" id="3.40.190.10">
    <property type="entry name" value="Periplasmic binding protein-like II"/>
    <property type="match status" value="1"/>
</dbReference>
<evidence type="ECO:0000256" key="1">
    <source>
        <dbReference type="ARBA" id="ARBA00004193"/>
    </source>
</evidence>
<evidence type="ECO:0000256" key="5">
    <source>
        <dbReference type="SAM" id="MobiDB-lite"/>
    </source>
</evidence>
<dbReference type="CDD" id="cd08516">
    <property type="entry name" value="PBP2_NikA_DppA_OppA_like_11"/>
    <property type="match status" value="1"/>
</dbReference>
<reference evidence="9" key="1">
    <citation type="journal article" date="2019" name="Int. J. Syst. Evol. Microbiol.">
        <title>The Global Catalogue of Microorganisms (GCM) 10K type strain sequencing project: providing services to taxonomists for standard genome sequencing and annotation.</title>
        <authorList>
            <consortium name="The Broad Institute Genomics Platform"/>
            <consortium name="The Broad Institute Genome Sequencing Center for Infectious Disease"/>
            <person name="Wu L."/>
            <person name="Ma J."/>
        </authorList>
    </citation>
    <scope>NUCLEOTIDE SEQUENCE [LARGE SCALE GENOMIC DNA]</scope>
    <source>
        <strain evidence="9">CCUG 57263</strain>
    </source>
</reference>
<dbReference type="EMBL" id="JBHTIU010000090">
    <property type="protein sequence ID" value="MFD0871838.1"/>
    <property type="molecule type" value="Genomic_DNA"/>
</dbReference>
<feature type="region of interest" description="Disordered" evidence="5">
    <location>
        <begin position="32"/>
        <end position="69"/>
    </location>
</feature>
<dbReference type="Pfam" id="PF00496">
    <property type="entry name" value="SBP_bac_5"/>
    <property type="match status" value="1"/>
</dbReference>
<organism evidence="8 9">
    <name type="scientific">Paenibacillus residui</name>
    <dbReference type="NCBI Taxonomy" id="629724"/>
    <lineage>
        <taxon>Bacteria</taxon>
        <taxon>Bacillati</taxon>
        <taxon>Bacillota</taxon>
        <taxon>Bacilli</taxon>
        <taxon>Bacillales</taxon>
        <taxon>Paenibacillaceae</taxon>
        <taxon>Paenibacillus</taxon>
    </lineage>
</organism>
<evidence type="ECO:0000256" key="3">
    <source>
        <dbReference type="ARBA" id="ARBA00022448"/>
    </source>
</evidence>
<dbReference type="Proteomes" id="UP001597120">
    <property type="component" value="Unassembled WGS sequence"/>
</dbReference>
<evidence type="ECO:0000259" key="7">
    <source>
        <dbReference type="Pfam" id="PF00496"/>
    </source>
</evidence>
<dbReference type="PROSITE" id="PS51257">
    <property type="entry name" value="PROKAR_LIPOPROTEIN"/>
    <property type="match status" value="1"/>
</dbReference>
<dbReference type="PANTHER" id="PTHR30290:SF9">
    <property type="entry name" value="OLIGOPEPTIDE-BINDING PROTEIN APPA"/>
    <property type="match status" value="1"/>
</dbReference>
<keyword evidence="4 6" id="KW-0732">Signal</keyword>
<dbReference type="InterPro" id="IPR023765">
    <property type="entry name" value="SBP_5_CS"/>
</dbReference>
<evidence type="ECO:0000313" key="8">
    <source>
        <dbReference type="EMBL" id="MFD0871838.1"/>
    </source>
</evidence>
<dbReference type="Gene3D" id="3.10.105.10">
    <property type="entry name" value="Dipeptide-binding Protein, Domain 3"/>
    <property type="match status" value="1"/>
</dbReference>
<dbReference type="InterPro" id="IPR030678">
    <property type="entry name" value="Peptide/Ni-bd"/>
</dbReference>
<accession>A0ABW3DED0</accession>
<gene>
    <name evidence="8" type="ORF">ACFQ03_22175</name>
</gene>
<comment type="subcellular location">
    <subcellularLocation>
        <location evidence="1">Cell membrane</location>
        <topology evidence="1">Lipid-anchor</topology>
    </subcellularLocation>
</comment>
<dbReference type="SUPFAM" id="SSF53850">
    <property type="entry name" value="Periplasmic binding protein-like II"/>
    <property type="match status" value="1"/>
</dbReference>
<name>A0ABW3DED0_9BACL</name>
<evidence type="ECO:0000256" key="2">
    <source>
        <dbReference type="ARBA" id="ARBA00005695"/>
    </source>
</evidence>
<dbReference type="RefSeq" id="WP_260982069.1">
    <property type="nucleotide sequence ID" value="NZ_JBHTIU010000090.1"/>
</dbReference>
<feature type="compositionally biased region" description="Polar residues" evidence="5">
    <location>
        <begin position="37"/>
        <end position="50"/>
    </location>
</feature>
<dbReference type="PROSITE" id="PS01040">
    <property type="entry name" value="SBP_BACTERIAL_5"/>
    <property type="match status" value="1"/>
</dbReference>
<feature type="chain" id="PRO_5045654324" evidence="6">
    <location>
        <begin position="31"/>
        <end position="539"/>
    </location>
</feature>
<dbReference type="InterPro" id="IPR039424">
    <property type="entry name" value="SBP_5"/>
</dbReference>
<comment type="similarity">
    <text evidence="2">Belongs to the bacterial solute-binding protein 5 family.</text>
</comment>
<feature type="signal peptide" evidence="6">
    <location>
        <begin position="1"/>
        <end position="30"/>
    </location>
</feature>
<evidence type="ECO:0000313" key="9">
    <source>
        <dbReference type="Proteomes" id="UP001597120"/>
    </source>
</evidence>
<dbReference type="PANTHER" id="PTHR30290">
    <property type="entry name" value="PERIPLASMIC BINDING COMPONENT OF ABC TRANSPORTER"/>
    <property type="match status" value="1"/>
</dbReference>
<keyword evidence="3" id="KW-0813">Transport</keyword>
<dbReference type="Gene3D" id="3.90.76.10">
    <property type="entry name" value="Dipeptide-binding Protein, Domain 1"/>
    <property type="match status" value="1"/>
</dbReference>
<sequence length="539" mass="59589">MISRKWKTMSVIIACALLTMILAACGSGGAAGGRGAEQNSGQSAGSNADQGGTSSGSGDSAKTENSAKEGGTVVVAVPQDPDFLDPHLAVASGTQEMMFNVFEGLLKPNERGEVQPAIAQSYEISDDGLTYTFKLREGVKFHNGNPVTAEDVQYSYERLMGKDSGKPLSTAFGNVESVEIVDSQTIAVKLKANDVSFLSYLTAAILPEGYEDQNTAPIGAGPFKFVEYAPNQRLVLEKNKDYYIPGVPYLDRVEFRIMPDSEASLLALKAGEIDMYPRIDSERAEELGDGFHFVDGMQNMVQLMTMNHSRKPFDNVLVRQAINYAIDVDEIIQVVAAGKGTKLGSNMSPAMQKYYQEGLENTYDVNLEKAKSLLAEAGYENGFSTTISVPSNYKFHVDTAQVIAQQLQKVGIQAEIEQVEWAVWLDRIYKGRDYDMTIIGLTGKLDPHEVLVRYASDYKANFYNYVNPEYDKLIKQAQIELDDAKRVGLYKEAQKILTDDAVAVYIMDPNFVVAMKKELKGYKLYPIYVQDMSTMYYEK</sequence>
<keyword evidence="9" id="KW-1185">Reference proteome</keyword>
<feature type="domain" description="Solute-binding protein family 5" evidence="7">
    <location>
        <begin position="113"/>
        <end position="459"/>
    </location>
</feature>
<comment type="caution">
    <text evidence="8">The sequence shown here is derived from an EMBL/GenBank/DDBJ whole genome shotgun (WGS) entry which is preliminary data.</text>
</comment>
<proteinExistence type="inferred from homology"/>